<comment type="subcellular location">
    <subcellularLocation>
        <location evidence="1">Membrane</location>
        <topology evidence="1">Multi-pass membrane protein</topology>
    </subcellularLocation>
</comment>
<evidence type="ECO:0000313" key="9">
    <source>
        <dbReference type="EMBL" id="WFD45520.1"/>
    </source>
</evidence>
<evidence type="ECO:0000256" key="1">
    <source>
        <dbReference type="ARBA" id="ARBA00004141"/>
    </source>
</evidence>
<feature type="transmembrane region" description="Helical" evidence="8">
    <location>
        <begin position="404"/>
        <end position="424"/>
    </location>
</feature>
<dbReference type="PANTHER" id="PTHR10926:SF0">
    <property type="entry name" value="CDC50, ISOFORM A"/>
    <property type="match status" value="1"/>
</dbReference>
<evidence type="ECO:0000313" key="10">
    <source>
        <dbReference type="Proteomes" id="UP000818624"/>
    </source>
</evidence>
<evidence type="ECO:0000256" key="6">
    <source>
        <dbReference type="PIRNR" id="PIRNR015840"/>
    </source>
</evidence>
<comment type="similarity">
    <text evidence="2 6">Belongs to the CDC50/LEM3 family.</text>
</comment>
<dbReference type="PIRSF" id="PIRSF015840">
    <property type="entry name" value="DUF284_TM_euk"/>
    <property type="match status" value="1"/>
</dbReference>
<proteinExistence type="inferred from homology"/>
<feature type="compositionally biased region" description="Acidic residues" evidence="7">
    <location>
        <begin position="51"/>
        <end position="63"/>
    </location>
</feature>
<dbReference type="PANTHER" id="PTHR10926">
    <property type="entry name" value="CELL CYCLE CONTROL PROTEIN 50"/>
    <property type="match status" value="1"/>
</dbReference>
<evidence type="ECO:0000256" key="7">
    <source>
        <dbReference type="SAM" id="MobiDB-lite"/>
    </source>
</evidence>
<name>A0ABY8EI76_MALFU</name>
<keyword evidence="3 8" id="KW-0812">Transmembrane</keyword>
<accession>A0ABY8EI76</accession>
<sequence>MRQIQRPRGARHRPRRNVGGGHMGAEQRPGRHVTTMLSRLRPRWGRRGEDADADEDRLDDNEDAKEPKKPYMLQRPANTALRQQRLKAWHPLLTHATVLPLLVGISVLFAIIGAVAYWSVELVNELTIDYTDCRRLPPNQAPVDIPADKVWYHFHNLNTSAYAPPQWSVTPIPVPEGNPAAYRCTVSFSVPNELSGGVFLYYRLTNFYQNHRRYLKSVDYEQMLSKPRTAKQLHDGQCKPVGRDPATGKGIYPCGLIANSMFNDTFSDPVLLDAASQPVRNYTMSEKGIVWSGEYKRYAAPTYNASDIVPPPFWQGATGPYGYPNGYQEGQVFNPREDEHFQVWMRTASFPTFRKLYKRNDDEPMAVGRYRVTIDDNYPVAMYDGTKAMIISTTTWVGGRNLELGLLHISVAVLCFALALILAAKQLVKPRRPGDLNLLSWNNPSKPATRT</sequence>
<evidence type="ECO:0000256" key="3">
    <source>
        <dbReference type="ARBA" id="ARBA00022692"/>
    </source>
</evidence>
<keyword evidence="4 8" id="KW-1133">Transmembrane helix</keyword>
<keyword evidence="5 6" id="KW-0472">Membrane</keyword>
<dbReference type="EMBL" id="CP046234">
    <property type="protein sequence ID" value="WFD45520.1"/>
    <property type="molecule type" value="Genomic_DNA"/>
</dbReference>
<protein>
    <submittedName>
        <fullName evidence="9">Uncharacterized protein</fullName>
    </submittedName>
</protein>
<evidence type="ECO:0000256" key="8">
    <source>
        <dbReference type="SAM" id="Phobius"/>
    </source>
</evidence>
<keyword evidence="10" id="KW-1185">Reference proteome</keyword>
<dbReference type="Proteomes" id="UP000818624">
    <property type="component" value="Chromosome 1"/>
</dbReference>
<feature type="transmembrane region" description="Helical" evidence="8">
    <location>
        <begin position="92"/>
        <end position="118"/>
    </location>
</feature>
<reference evidence="9 10" key="1">
    <citation type="journal article" date="2020" name="Elife">
        <title>Loss of centromere function drives karyotype evolution in closely related Malassezia species.</title>
        <authorList>
            <person name="Sankaranarayanan S.R."/>
            <person name="Ianiri G."/>
            <person name="Coelho M.A."/>
            <person name="Reza M.H."/>
            <person name="Thimmappa B.C."/>
            <person name="Ganguly P."/>
            <person name="Vadnala R.N."/>
            <person name="Sun S."/>
            <person name="Siddharthan R."/>
            <person name="Tellgren-Roth C."/>
            <person name="Dawson T.L."/>
            <person name="Heitman J."/>
            <person name="Sanyal K."/>
        </authorList>
    </citation>
    <scope>NUCLEOTIDE SEQUENCE [LARGE SCALE GENOMIC DNA]</scope>
    <source>
        <strain evidence="9">CBS14141</strain>
    </source>
</reference>
<gene>
    <name evidence="9" type="ORF">GLX27_000140</name>
</gene>
<evidence type="ECO:0000256" key="2">
    <source>
        <dbReference type="ARBA" id="ARBA00009457"/>
    </source>
</evidence>
<organism evidence="9 10">
    <name type="scientific">Malassezia furfur</name>
    <name type="common">Pityriasis versicolor infection agent</name>
    <name type="synonym">Pityrosporum furfur</name>
    <dbReference type="NCBI Taxonomy" id="55194"/>
    <lineage>
        <taxon>Eukaryota</taxon>
        <taxon>Fungi</taxon>
        <taxon>Dikarya</taxon>
        <taxon>Basidiomycota</taxon>
        <taxon>Ustilaginomycotina</taxon>
        <taxon>Malasseziomycetes</taxon>
        <taxon>Malasseziales</taxon>
        <taxon>Malasseziaceae</taxon>
        <taxon>Malassezia</taxon>
    </lineage>
</organism>
<feature type="region of interest" description="Disordered" evidence="7">
    <location>
        <begin position="1"/>
        <end position="72"/>
    </location>
</feature>
<dbReference type="Pfam" id="PF03381">
    <property type="entry name" value="CDC50"/>
    <property type="match status" value="1"/>
</dbReference>
<dbReference type="InterPro" id="IPR005045">
    <property type="entry name" value="CDC50/LEM3_fam"/>
</dbReference>
<evidence type="ECO:0000256" key="4">
    <source>
        <dbReference type="ARBA" id="ARBA00022989"/>
    </source>
</evidence>
<evidence type="ECO:0000256" key="5">
    <source>
        <dbReference type="ARBA" id="ARBA00023136"/>
    </source>
</evidence>